<name>A0A2N9HE85_FAGSY</name>
<evidence type="ECO:0000256" key="4">
    <source>
        <dbReference type="ARBA" id="ARBA00022801"/>
    </source>
</evidence>
<comment type="similarity">
    <text evidence="2">Belongs to the glycosyl hydrolase 35 family.</text>
</comment>
<dbReference type="GO" id="GO:0005975">
    <property type="term" value="P:carbohydrate metabolic process"/>
    <property type="evidence" value="ECO:0007669"/>
    <property type="project" value="InterPro"/>
</dbReference>
<feature type="domain" description="Reverse transcriptase zinc-binding" evidence="7">
    <location>
        <begin position="34"/>
        <end position="118"/>
    </location>
</feature>
<dbReference type="PRINTS" id="PR00742">
    <property type="entry name" value="GLHYDRLASE35"/>
</dbReference>
<evidence type="ECO:0000256" key="5">
    <source>
        <dbReference type="ARBA" id="ARBA00023295"/>
    </source>
</evidence>
<evidence type="ECO:0000259" key="6">
    <source>
        <dbReference type="Pfam" id="PF01301"/>
    </source>
</evidence>
<evidence type="ECO:0000259" key="7">
    <source>
        <dbReference type="Pfam" id="PF13966"/>
    </source>
</evidence>
<evidence type="ECO:0000256" key="3">
    <source>
        <dbReference type="ARBA" id="ARBA00012756"/>
    </source>
</evidence>
<accession>A0A2N9HE85</accession>
<proteinExistence type="inferred from homology"/>
<sequence>MDEVLNFFTFIHSKTPTNEDPNALRWNLRHNGRFDAKSFYHVLSGKADITFPWKAIWRVKAPRRLAFFMWTTVWGKILTCDNLMQRGYSMAGWCCMCGEGCETGDLLLIHCALTLNLWHSVLRSFGVLWVFPNRVVDLLYGWHNWFGKHDTVVWNLVERWWEILLPKVAPLLYENGGPIIMVQIENEYGSYGNDKAYLHHLVTLARGHLGDDIILYTTDGGTRETLEKGTIYGDAVFSAVDFTTGDEPWPIFELQKKFNAPGKSPPLSAEFYTGWLTHWGEKLAETDADFTAAALEKILARNGSAVLYMAHGGTNFGFYNGANTGGDESEYKPDLTSYDYDASIRETGDVDNAKFKALRSVIKKYSAESLPSVPTNNEKAGYGPIHLQKKEFLFNILNRIDYIDLVESENPISMESVGQVENMGRINYGPYMFDRKVKYLVK</sequence>
<dbReference type="Pfam" id="PF13966">
    <property type="entry name" value="zf-RVT"/>
    <property type="match status" value="1"/>
</dbReference>
<dbReference type="GO" id="GO:0004565">
    <property type="term" value="F:beta-galactosidase activity"/>
    <property type="evidence" value="ECO:0007669"/>
    <property type="project" value="UniProtKB-EC"/>
</dbReference>
<dbReference type="PROSITE" id="PS01182">
    <property type="entry name" value="GLYCOSYL_HYDROL_F35"/>
    <property type="match status" value="1"/>
</dbReference>
<evidence type="ECO:0000256" key="2">
    <source>
        <dbReference type="ARBA" id="ARBA00009809"/>
    </source>
</evidence>
<dbReference type="PANTHER" id="PTHR23421">
    <property type="entry name" value="BETA-GALACTOSIDASE RELATED"/>
    <property type="match status" value="1"/>
</dbReference>
<protein>
    <recommendedName>
        <fullName evidence="3">beta-galactosidase</fullName>
        <ecNumber evidence="3">3.2.1.23</ecNumber>
    </recommendedName>
</protein>
<comment type="catalytic activity">
    <reaction evidence="1">
        <text>Hydrolysis of terminal non-reducing beta-D-galactose residues in beta-D-galactosides.</text>
        <dbReference type="EC" id="3.2.1.23"/>
    </reaction>
</comment>
<dbReference type="InterPro" id="IPR017853">
    <property type="entry name" value="GH"/>
</dbReference>
<dbReference type="AlphaFoldDB" id="A0A2N9HE85"/>
<dbReference type="SUPFAM" id="SSF51445">
    <property type="entry name" value="(Trans)glycosidases"/>
    <property type="match status" value="1"/>
</dbReference>
<organism evidence="8">
    <name type="scientific">Fagus sylvatica</name>
    <name type="common">Beechnut</name>
    <dbReference type="NCBI Taxonomy" id="28930"/>
    <lineage>
        <taxon>Eukaryota</taxon>
        <taxon>Viridiplantae</taxon>
        <taxon>Streptophyta</taxon>
        <taxon>Embryophyta</taxon>
        <taxon>Tracheophyta</taxon>
        <taxon>Spermatophyta</taxon>
        <taxon>Magnoliopsida</taxon>
        <taxon>eudicotyledons</taxon>
        <taxon>Gunneridae</taxon>
        <taxon>Pentapetalae</taxon>
        <taxon>rosids</taxon>
        <taxon>fabids</taxon>
        <taxon>Fagales</taxon>
        <taxon>Fagaceae</taxon>
        <taxon>Fagus</taxon>
    </lineage>
</organism>
<feature type="domain" description="Glycoside hydrolase 35 catalytic" evidence="6">
    <location>
        <begin position="155"/>
        <end position="364"/>
    </location>
</feature>
<dbReference type="InterPro" id="IPR031330">
    <property type="entry name" value="Gly_Hdrlase_35_cat"/>
</dbReference>
<dbReference type="Pfam" id="PF01301">
    <property type="entry name" value="Glyco_hydro_35"/>
    <property type="match status" value="1"/>
</dbReference>
<keyword evidence="5" id="KW-0326">Glycosidase</keyword>
<dbReference type="EC" id="3.2.1.23" evidence="3"/>
<reference evidence="8" key="1">
    <citation type="submission" date="2018-02" db="EMBL/GenBank/DDBJ databases">
        <authorList>
            <person name="Cohen D.B."/>
            <person name="Kent A.D."/>
        </authorList>
    </citation>
    <scope>NUCLEOTIDE SEQUENCE</scope>
</reference>
<evidence type="ECO:0000256" key="1">
    <source>
        <dbReference type="ARBA" id="ARBA00001412"/>
    </source>
</evidence>
<dbReference type="InterPro" id="IPR019801">
    <property type="entry name" value="Glyco_hydro_35_CS"/>
</dbReference>
<evidence type="ECO:0000313" key="8">
    <source>
        <dbReference type="EMBL" id="SPD09981.1"/>
    </source>
</evidence>
<dbReference type="InterPro" id="IPR026960">
    <property type="entry name" value="RVT-Znf"/>
</dbReference>
<keyword evidence="4" id="KW-0378">Hydrolase</keyword>
<dbReference type="Gene3D" id="3.20.20.80">
    <property type="entry name" value="Glycosidases"/>
    <property type="match status" value="1"/>
</dbReference>
<dbReference type="EMBL" id="OIVN01003275">
    <property type="protein sequence ID" value="SPD09981.1"/>
    <property type="molecule type" value="Genomic_DNA"/>
</dbReference>
<gene>
    <name evidence="8" type="ORF">FSB_LOCUS37863</name>
</gene>
<dbReference type="Gene3D" id="2.60.120.260">
    <property type="entry name" value="Galactose-binding domain-like"/>
    <property type="match status" value="1"/>
</dbReference>
<dbReference type="InterPro" id="IPR001944">
    <property type="entry name" value="Glycoside_Hdrlase_35"/>
</dbReference>